<organism evidence="7">
    <name type="scientific">marine metagenome</name>
    <dbReference type="NCBI Taxonomy" id="408172"/>
    <lineage>
        <taxon>unclassified sequences</taxon>
        <taxon>metagenomes</taxon>
        <taxon>ecological metagenomes</taxon>
    </lineage>
</organism>
<keyword evidence="2" id="KW-0808">Transferase</keyword>
<evidence type="ECO:0000256" key="3">
    <source>
        <dbReference type="ARBA" id="ARBA00022692"/>
    </source>
</evidence>
<feature type="transmembrane region" description="Helical" evidence="6">
    <location>
        <begin position="87"/>
        <end position="109"/>
    </location>
</feature>
<name>A0A382FB64_9ZZZZ</name>
<reference evidence="7" key="1">
    <citation type="submission" date="2018-05" db="EMBL/GenBank/DDBJ databases">
        <authorList>
            <person name="Lanie J.A."/>
            <person name="Ng W.-L."/>
            <person name="Kazmierczak K.M."/>
            <person name="Andrzejewski T.M."/>
            <person name="Davidsen T.M."/>
            <person name="Wayne K.J."/>
            <person name="Tettelin H."/>
            <person name="Glass J.I."/>
            <person name="Rusch D."/>
            <person name="Podicherti R."/>
            <person name="Tsui H.-C.T."/>
            <person name="Winkler M.E."/>
        </authorList>
    </citation>
    <scope>NUCLEOTIDE SEQUENCE</scope>
</reference>
<dbReference type="PROSITE" id="PS01311">
    <property type="entry name" value="LGT"/>
    <property type="match status" value="1"/>
</dbReference>
<feature type="transmembrane region" description="Helical" evidence="6">
    <location>
        <begin position="118"/>
        <end position="138"/>
    </location>
</feature>
<dbReference type="PANTHER" id="PTHR30589">
    <property type="entry name" value="PROLIPOPROTEIN DIACYLGLYCERYL TRANSFERASE"/>
    <property type="match status" value="1"/>
</dbReference>
<dbReference type="NCBIfam" id="TIGR00544">
    <property type="entry name" value="lgt"/>
    <property type="match status" value="1"/>
</dbReference>
<evidence type="ECO:0000256" key="1">
    <source>
        <dbReference type="ARBA" id="ARBA00022475"/>
    </source>
</evidence>
<dbReference type="Pfam" id="PF01790">
    <property type="entry name" value="LGT"/>
    <property type="match status" value="1"/>
</dbReference>
<evidence type="ECO:0000256" key="6">
    <source>
        <dbReference type="SAM" id="Phobius"/>
    </source>
</evidence>
<feature type="transmembrane region" description="Helical" evidence="6">
    <location>
        <begin position="198"/>
        <end position="215"/>
    </location>
</feature>
<dbReference type="GO" id="GO:0042158">
    <property type="term" value="P:lipoprotein biosynthetic process"/>
    <property type="evidence" value="ECO:0007669"/>
    <property type="project" value="InterPro"/>
</dbReference>
<dbReference type="HAMAP" id="MF_01147">
    <property type="entry name" value="Lgt"/>
    <property type="match status" value="1"/>
</dbReference>
<evidence type="ECO:0000256" key="2">
    <source>
        <dbReference type="ARBA" id="ARBA00022679"/>
    </source>
</evidence>
<dbReference type="PANTHER" id="PTHR30589:SF0">
    <property type="entry name" value="PHOSPHATIDYLGLYCEROL--PROLIPOPROTEIN DIACYLGLYCERYL TRANSFERASE"/>
    <property type="match status" value="1"/>
</dbReference>
<feature type="transmembrane region" description="Helical" evidence="6">
    <location>
        <begin position="56"/>
        <end position="75"/>
    </location>
</feature>
<protein>
    <recommendedName>
        <fullName evidence="8">Phosphatidylglycerol--prolipoprotein diacylglyceryl transferase</fullName>
    </recommendedName>
</protein>
<keyword evidence="4 6" id="KW-1133">Transmembrane helix</keyword>
<sequence>MFINNFDPVAFQIFSFEIRWYSLAYVFGIIFGWTYCKKKLIKDQKLLNLFDDLITYLIIGIIVGGRLGYVIFYNLEYYLKNFSEILMIWNGGMSFHGGLIGIIFVTVIFSKKHKIDSYIFLDLIALVAPIGIFLGRIANFINSELYGRETDIIWSVKFVTIDNVSRHPSQIYEAIFEGLVLFFLLNHFAKKDNFNKPGLISCLFIILYSLFRFILEFFRAPDTQVGYLVFQLTLGQLFSIVFFFLGLFLYLVKRNEN</sequence>
<keyword evidence="3 6" id="KW-0812">Transmembrane</keyword>
<dbReference type="InterPro" id="IPR001640">
    <property type="entry name" value="Lgt"/>
</dbReference>
<evidence type="ECO:0008006" key="8">
    <source>
        <dbReference type="Google" id="ProtNLM"/>
    </source>
</evidence>
<gene>
    <name evidence="7" type="ORF">METZ01_LOCUS213160</name>
</gene>
<dbReference type="GO" id="GO:0005886">
    <property type="term" value="C:plasma membrane"/>
    <property type="evidence" value="ECO:0007669"/>
    <property type="project" value="InterPro"/>
</dbReference>
<evidence type="ECO:0000256" key="5">
    <source>
        <dbReference type="ARBA" id="ARBA00023136"/>
    </source>
</evidence>
<feature type="transmembrane region" description="Helical" evidence="6">
    <location>
        <begin position="227"/>
        <end position="252"/>
    </location>
</feature>
<dbReference type="EMBL" id="UINC01049038">
    <property type="protein sequence ID" value="SVB60306.1"/>
    <property type="molecule type" value="Genomic_DNA"/>
</dbReference>
<keyword evidence="1" id="KW-1003">Cell membrane</keyword>
<dbReference type="AlphaFoldDB" id="A0A382FB64"/>
<keyword evidence="5 6" id="KW-0472">Membrane</keyword>
<proteinExistence type="inferred from homology"/>
<evidence type="ECO:0000313" key="7">
    <source>
        <dbReference type="EMBL" id="SVB60306.1"/>
    </source>
</evidence>
<evidence type="ECO:0000256" key="4">
    <source>
        <dbReference type="ARBA" id="ARBA00022989"/>
    </source>
</evidence>
<feature type="transmembrane region" description="Helical" evidence="6">
    <location>
        <begin position="20"/>
        <end position="36"/>
    </location>
</feature>
<accession>A0A382FB64</accession>
<dbReference type="GO" id="GO:0008961">
    <property type="term" value="F:phosphatidylglycerol-prolipoprotein diacylglyceryl transferase activity"/>
    <property type="evidence" value="ECO:0007669"/>
    <property type="project" value="InterPro"/>
</dbReference>